<name>A0A560HTR4_9PROT</name>
<comment type="caution">
    <text evidence="1">The sequence shown here is derived from an EMBL/GenBank/DDBJ whole genome shotgun (WGS) entry which is preliminary data.</text>
</comment>
<dbReference type="EMBL" id="VITT01000024">
    <property type="protein sequence ID" value="TWB50006.1"/>
    <property type="molecule type" value="Genomic_DNA"/>
</dbReference>
<evidence type="ECO:0000313" key="1">
    <source>
        <dbReference type="EMBL" id="TWB50006.1"/>
    </source>
</evidence>
<proteinExistence type="predicted"/>
<accession>A0A560HTR4</accession>
<gene>
    <name evidence="1" type="ORF">FBZ92_124112</name>
</gene>
<organism evidence="1 2">
    <name type="scientific">Nitrospirillum amazonense</name>
    <dbReference type="NCBI Taxonomy" id="28077"/>
    <lineage>
        <taxon>Bacteria</taxon>
        <taxon>Pseudomonadati</taxon>
        <taxon>Pseudomonadota</taxon>
        <taxon>Alphaproteobacteria</taxon>
        <taxon>Rhodospirillales</taxon>
        <taxon>Azospirillaceae</taxon>
        <taxon>Nitrospirillum</taxon>
    </lineage>
</organism>
<evidence type="ECO:0000313" key="2">
    <source>
        <dbReference type="Proteomes" id="UP000318050"/>
    </source>
</evidence>
<protein>
    <recommendedName>
        <fullName evidence="3">Zinc ribbon protein</fullName>
    </recommendedName>
</protein>
<evidence type="ECO:0008006" key="3">
    <source>
        <dbReference type="Google" id="ProtNLM"/>
    </source>
</evidence>
<sequence>MALIKCGECGRDVSDKAAACPGCGAPIAALAAAADTPIKVSLEGDQFIATRALLSKLAVKAVQSLNYKVDAVDDAAGFVSFTTGVTWGSWSGVSGSIYFEEVAPFKFHLSGNAKQNIKGGQLFAVDIGGEAKKKVAKVIEEMRQLARK</sequence>
<dbReference type="AlphaFoldDB" id="A0A560HTR4"/>
<reference evidence="1 2" key="1">
    <citation type="submission" date="2019-06" db="EMBL/GenBank/DDBJ databases">
        <title>Genomic Encyclopedia of Type Strains, Phase IV (KMG-V): Genome sequencing to study the core and pangenomes of soil and plant-associated prokaryotes.</title>
        <authorList>
            <person name="Whitman W."/>
        </authorList>
    </citation>
    <scope>NUCLEOTIDE SEQUENCE [LARGE SCALE GENOMIC DNA]</scope>
    <source>
        <strain evidence="1 2">BR 11140</strain>
    </source>
</reference>
<dbReference type="Proteomes" id="UP000318050">
    <property type="component" value="Unassembled WGS sequence"/>
</dbReference>